<evidence type="ECO:0000313" key="3">
    <source>
        <dbReference type="Proteomes" id="UP001554047"/>
    </source>
</evidence>
<dbReference type="Proteomes" id="UP001554047">
    <property type="component" value="Unassembled WGS sequence"/>
</dbReference>
<reference evidence="2 3" key="1">
    <citation type="submission" date="2024-05" db="EMBL/GenBank/DDBJ databases">
        <title>Human gut microbiome strain richness.</title>
        <authorList>
            <person name="Chen-Liaw A."/>
        </authorList>
    </citation>
    <scope>NUCLEOTIDE SEQUENCE [LARGE SCALE GENOMIC DNA]</scope>
    <source>
        <strain evidence="2 3">J1100102st1_G3_J1100102_180507</strain>
    </source>
</reference>
<dbReference type="InterPro" id="IPR036291">
    <property type="entry name" value="NAD(P)-bd_dom_sf"/>
</dbReference>
<dbReference type="Pfam" id="PF01370">
    <property type="entry name" value="Epimerase"/>
    <property type="match status" value="1"/>
</dbReference>
<sequence>MQTILGSNGQIGYELAKELYKNYTNELRLVSRKPQKINPTDQIVSADLMDFSQTKKAIEHSEIVYFTVGLPMDAELWETNFMKITENVIRACQEAQSKLVFFDNTYMYPKDRTPQKEDTPFFPAGRKSLVRSKMAQLVLSEMESGRLDAVICRAPEFYGPGKTQSITNTLVLNNIVHNAPVKIPVNKDTLRTLIWTPDASRAMALIGNTPSAYGQTWHLPCDTPHSFQDMIDLAEKIEGKPLKYRVIPLWQFKLAKLFSKNARELSELLPRYTVDNLFVSDKFKKAFSHFKITTFEEGIRQVLVENRAG</sequence>
<dbReference type="SUPFAM" id="SSF51735">
    <property type="entry name" value="NAD(P)-binding Rossmann-fold domains"/>
    <property type="match status" value="1"/>
</dbReference>
<comment type="caution">
    <text evidence="2">The sequence shown here is derived from an EMBL/GenBank/DDBJ whole genome shotgun (WGS) entry which is preliminary data.</text>
</comment>
<accession>A0ABV3MD93</accession>
<evidence type="ECO:0000313" key="2">
    <source>
        <dbReference type="EMBL" id="MEW3466410.1"/>
    </source>
</evidence>
<dbReference type="PANTHER" id="PTHR43245">
    <property type="entry name" value="BIFUNCTIONAL POLYMYXIN RESISTANCE PROTEIN ARNA"/>
    <property type="match status" value="1"/>
</dbReference>
<organism evidence="2 3">
    <name type="scientific">Enterococcus entomosocium</name>
    <dbReference type="NCBI Taxonomy" id="3034352"/>
    <lineage>
        <taxon>Bacteria</taxon>
        <taxon>Bacillati</taxon>
        <taxon>Bacillota</taxon>
        <taxon>Bacilli</taxon>
        <taxon>Lactobacillales</taxon>
        <taxon>Enterococcaceae</taxon>
        <taxon>Enterococcus</taxon>
    </lineage>
</organism>
<evidence type="ECO:0000259" key="1">
    <source>
        <dbReference type="Pfam" id="PF01370"/>
    </source>
</evidence>
<dbReference type="EMBL" id="JBFDTB010000015">
    <property type="protein sequence ID" value="MEW3466410.1"/>
    <property type="molecule type" value="Genomic_DNA"/>
</dbReference>
<dbReference type="InterPro" id="IPR001509">
    <property type="entry name" value="Epimerase_deHydtase"/>
</dbReference>
<dbReference type="RefSeq" id="WP_196044393.1">
    <property type="nucleotide sequence ID" value="NZ_JBFDTA010000010.1"/>
</dbReference>
<gene>
    <name evidence="2" type="ORF">AB1I55_09935</name>
</gene>
<name>A0ABV3MD93_9ENTE</name>
<proteinExistence type="predicted"/>
<keyword evidence="3" id="KW-1185">Reference proteome</keyword>
<dbReference type="InterPro" id="IPR050177">
    <property type="entry name" value="Lipid_A_modif_metabolic_enz"/>
</dbReference>
<feature type="domain" description="NAD-dependent epimerase/dehydratase" evidence="1">
    <location>
        <begin position="4"/>
        <end position="211"/>
    </location>
</feature>
<dbReference type="Gene3D" id="3.40.50.720">
    <property type="entry name" value="NAD(P)-binding Rossmann-like Domain"/>
    <property type="match status" value="1"/>
</dbReference>
<protein>
    <submittedName>
        <fullName evidence="2">NAD-dependent epimerase/dehydratase family protein</fullName>
    </submittedName>
</protein>